<dbReference type="Proteomes" id="UP000562254">
    <property type="component" value="Unassembled WGS sequence"/>
</dbReference>
<dbReference type="RefSeq" id="WP_184485321.1">
    <property type="nucleotide sequence ID" value="NZ_JACIJE010000007.1"/>
</dbReference>
<name>A0A840Y8X4_9PROT</name>
<gene>
    <name evidence="1" type="ORF">FHS88_002618</name>
</gene>
<evidence type="ECO:0000313" key="2">
    <source>
        <dbReference type="Proteomes" id="UP000562254"/>
    </source>
</evidence>
<sequence length="189" mass="18904">MSPRLTDLPPAAWQPIAAGGYAAGFVASCAGGIAVEATGWPVPDAARLVPPEGPPVHFLPAGAGGFVALPSVATGARLVLQAPQPPARCRVAVVPHPAPSPSLALLAPRALLVPPRAQGCNLPALAARITAALAAHNLDAALATAAEMLAAARERPETQAAIAAILAHLARHPLCRSPALGAFVAALME</sequence>
<accession>A0A840Y8X4</accession>
<dbReference type="AlphaFoldDB" id="A0A840Y8X4"/>
<organism evidence="1 2">
    <name type="scientific">Neoroseomonas alkaliterrae</name>
    <dbReference type="NCBI Taxonomy" id="1452450"/>
    <lineage>
        <taxon>Bacteria</taxon>
        <taxon>Pseudomonadati</taxon>
        <taxon>Pseudomonadota</taxon>
        <taxon>Alphaproteobacteria</taxon>
        <taxon>Acetobacterales</taxon>
        <taxon>Acetobacteraceae</taxon>
        <taxon>Neoroseomonas</taxon>
    </lineage>
</organism>
<comment type="caution">
    <text evidence="1">The sequence shown here is derived from an EMBL/GenBank/DDBJ whole genome shotgun (WGS) entry which is preliminary data.</text>
</comment>
<evidence type="ECO:0000313" key="1">
    <source>
        <dbReference type="EMBL" id="MBB5690483.1"/>
    </source>
</evidence>
<dbReference type="EMBL" id="JACIJE010000007">
    <property type="protein sequence ID" value="MBB5690483.1"/>
    <property type="molecule type" value="Genomic_DNA"/>
</dbReference>
<protein>
    <submittedName>
        <fullName evidence="1">Uncharacterized protein</fullName>
    </submittedName>
</protein>
<dbReference type="PROSITE" id="PS51257">
    <property type="entry name" value="PROKAR_LIPOPROTEIN"/>
    <property type="match status" value="1"/>
</dbReference>
<reference evidence="1 2" key="1">
    <citation type="submission" date="2020-08" db="EMBL/GenBank/DDBJ databases">
        <title>Genomic Encyclopedia of Type Strains, Phase IV (KMG-IV): sequencing the most valuable type-strain genomes for metagenomic binning, comparative biology and taxonomic classification.</title>
        <authorList>
            <person name="Goeker M."/>
        </authorList>
    </citation>
    <scope>NUCLEOTIDE SEQUENCE [LARGE SCALE GENOMIC DNA]</scope>
    <source>
        <strain evidence="1 2">DSM 25895</strain>
    </source>
</reference>
<keyword evidence="2" id="KW-1185">Reference proteome</keyword>
<proteinExistence type="predicted"/>